<protein>
    <submittedName>
        <fullName evidence="3">Uncharacterized protein</fullName>
    </submittedName>
</protein>
<dbReference type="AlphaFoldDB" id="A0A6M3MBD2"/>
<evidence type="ECO:0000256" key="1">
    <source>
        <dbReference type="SAM" id="MobiDB-lite"/>
    </source>
</evidence>
<organism evidence="3">
    <name type="scientific">viral metagenome</name>
    <dbReference type="NCBI Taxonomy" id="1070528"/>
    <lineage>
        <taxon>unclassified sequences</taxon>
        <taxon>metagenomes</taxon>
        <taxon>organismal metagenomes</taxon>
    </lineage>
</organism>
<gene>
    <name evidence="2" type="ORF">MM171A01448_0019</name>
    <name evidence="3" type="ORF">MM171B01050_0023</name>
</gene>
<sequence length="65" mass="7182">MVGPRKKPKKDMTTIWVERDVALELRKLGGMDDTYSTVIRHLLDNKGGPHGEVQHEPAGVSGNKS</sequence>
<reference evidence="3" key="1">
    <citation type="submission" date="2020-03" db="EMBL/GenBank/DDBJ databases">
        <title>The deep terrestrial virosphere.</title>
        <authorList>
            <person name="Holmfeldt K."/>
            <person name="Nilsson E."/>
            <person name="Simone D."/>
            <person name="Lopez-Fernandez M."/>
            <person name="Wu X."/>
            <person name="de Brujin I."/>
            <person name="Lundin D."/>
            <person name="Andersson A."/>
            <person name="Bertilsson S."/>
            <person name="Dopson M."/>
        </authorList>
    </citation>
    <scope>NUCLEOTIDE SEQUENCE</scope>
    <source>
        <strain evidence="2">MM171A01448</strain>
        <strain evidence="3">MM171B01050</strain>
    </source>
</reference>
<dbReference type="EMBL" id="MT143812">
    <property type="protein sequence ID" value="QJB02883.1"/>
    <property type="molecule type" value="Genomic_DNA"/>
</dbReference>
<evidence type="ECO:0000313" key="3">
    <source>
        <dbReference type="EMBL" id="QJB02883.1"/>
    </source>
</evidence>
<feature type="region of interest" description="Disordered" evidence="1">
    <location>
        <begin position="46"/>
        <end position="65"/>
    </location>
</feature>
<name>A0A6M3MBD2_9ZZZZ</name>
<accession>A0A6M3MBD2</accession>
<feature type="compositionally biased region" description="Basic and acidic residues" evidence="1">
    <location>
        <begin position="46"/>
        <end position="55"/>
    </location>
</feature>
<proteinExistence type="predicted"/>
<dbReference type="EMBL" id="MT143616">
    <property type="protein sequence ID" value="QJA98904.1"/>
    <property type="molecule type" value="Genomic_DNA"/>
</dbReference>
<evidence type="ECO:0000313" key="2">
    <source>
        <dbReference type="EMBL" id="QJA98904.1"/>
    </source>
</evidence>